<evidence type="ECO:0000256" key="2">
    <source>
        <dbReference type="ARBA" id="ARBA00023125"/>
    </source>
</evidence>
<keyword evidence="7" id="KW-1185">Reference proteome</keyword>
<proteinExistence type="predicted"/>
<dbReference type="EMBL" id="CP139558">
    <property type="protein sequence ID" value="WPU94465.1"/>
    <property type="molecule type" value="Genomic_DNA"/>
</dbReference>
<keyword evidence="3" id="KW-0804">Transcription</keyword>
<keyword evidence="2" id="KW-0238">DNA-binding</keyword>
<keyword evidence="1" id="KW-0805">Transcription regulation</keyword>
<dbReference type="PROSITE" id="PS51118">
    <property type="entry name" value="HTH_HXLR"/>
    <property type="match status" value="1"/>
</dbReference>
<dbReference type="InterPro" id="IPR036388">
    <property type="entry name" value="WH-like_DNA-bd_sf"/>
</dbReference>
<dbReference type="InterPro" id="IPR002577">
    <property type="entry name" value="HTH_HxlR"/>
</dbReference>
<evidence type="ECO:0000259" key="5">
    <source>
        <dbReference type="PROSITE" id="PS51118"/>
    </source>
</evidence>
<dbReference type="RefSeq" id="WP_321563585.1">
    <property type="nucleotide sequence ID" value="NZ_CP139558.1"/>
</dbReference>
<dbReference type="InterPro" id="IPR036390">
    <property type="entry name" value="WH_DNA-bd_sf"/>
</dbReference>
<feature type="region of interest" description="Disordered" evidence="4">
    <location>
        <begin position="109"/>
        <end position="135"/>
    </location>
</feature>
<accession>A0ABZ0TTG8</accession>
<dbReference type="PANTHER" id="PTHR33204">
    <property type="entry name" value="TRANSCRIPTIONAL REGULATOR, MARR FAMILY"/>
    <property type="match status" value="1"/>
</dbReference>
<evidence type="ECO:0000256" key="1">
    <source>
        <dbReference type="ARBA" id="ARBA00023015"/>
    </source>
</evidence>
<evidence type="ECO:0000256" key="4">
    <source>
        <dbReference type="SAM" id="MobiDB-lite"/>
    </source>
</evidence>
<dbReference type="SUPFAM" id="SSF46785">
    <property type="entry name" value="Winged helix' DNA-binding domain"/>
    <property type="match status" value="1"/>
</dbReference>
<feature type="domain" description="HTH hxlR-type" evidence="5">
    <location>
        <begin position="19"/>
        <end position="118"/>
    </location>
</feature>
<dbReference type="PANTHER" id="PTHR33204:SF29">
    <property type="entry name" value="TRANSCRIPTIONAL REGULATOR"/>
    <property type="match status" value="1"/>
</dbReference>
<dbReference type="Pfam" id="PF01638">
    <property type="entry name" value="HxlR"/>
    <property type="match status" value="1"/>
</dbReference>
<protein>
    <submittedName>
        <fullName evidence="6">Winged helix-turn-helix transcriptional regulator</fullName>
    </submittedName>
</protein>
<gene>
    <name evidence="6" type="ORF">SNE25_02885</name>
</gene>
<sequence length="135" mass="15458">MRKESSTNLENELLIKASCGTFYTLSVIGSRWKPLILWRLLLKGCLRYSQLKNSMPNVSERILILQLRELEQDKLISRKVYPEVPPKVEYSLTALGLSLEPILRSLSEWGDANRPNRTTESADQIGEPNEKELSL</sequence>
<dbReference type="Gene3D" id="1.10.10.10">
    <property type="entry name" value="Winged helix-like DNA-binding domain superfamily/Winged helix DNA-binding domain"/>
    <property type="match status" value="1"/>
</dbReference>
<evidence type="ECO:0000256" key="3">
    <source>
        <dbReference type="ARBA" id="ARBA00023163"/>
    </source>
</evidence>
<reference evidence="6 7" key="1">
    <citation type="submission" date="2023-11" db="EMBL/GenBank/DDBJ databases">
        <title>Analysis of the Genomes of Mucilaginibacter gossypii cycad 4 and M. sabulilitoris SNA2: microbes with the potential for plant growth promotion.</title>
        <authorList>
            <person name="Hirsch A.M."/>
            <person name="Humm E."/>
            <person name="Rubbi M."/>
            <person name="Del Vecchio G."/>
            <person name="Ha S.M."/>
            <person name="Pellegrini M."/>
            <person name="Gunsalus R.P."/>
        </authorList>
    </citation>
    <scope>NUCLEOTIDE SEQUENCE [LARGE SCALE GENOMIC DNA]</scope>
    <source>
        <strain evidence="6 7">SNA2</strain>
    </source>
</reference>
<name>A0ABZ0TTG8_9SPHI</name>
<evidence type="ECO:0000313" key="6">
    <source>
        <dbReference type="EMBL" id="WPU94465.1"/>
    </source>
</evidence>
<organism evidence="6 7">
    <name type="scientific">Mucilaginibacter sabulilitoris</name>
    <dbReference type="NCBI Taxonomy" id="1173583"/>
    <lineage>
        <taxon>Bacteria</taxon>
        <taxon>Pseudomonadati</taxon>
        <taxon>Bacteroidota</taxon>
        <taxon>Sphingobacteriia</taxon>
        <taxon>Sphingobacteriales</taxon>
        <taxon>Sphingobacteriaceae</taxon>
        <taxon>Mucilaginibacter</taxon>
    </lineage>
</organism>
<evidence type="ECO:0000313" key="7">
    <source>
        <dbReference type="Proteomes" id="UP001324380"/>
    </source>
</evidence>
<dbReference type="Proteomes" id="UP001324380">
    <property type="component" value="Chromosome"/>
</dbReference>